<name>A0A9K3JGV4_HELAN</name>
<gene>
    <name evidence="1" type="ORF">HanXRQr2_Chr03g0114521</name>
</gene>
<proteinExistence type="predicted"/>
<dbReference type="AlphaFoldDB" id="A0A9K3JGV4"/>
<evidence type="ECO:0000313" key="2">
    <source>
        <dbReference type="Proteomes" id="UP000215914"/>
    </source>
</evidence>
<comment type="caution">
    <text evidence="1">The sequence shown here is derived from an EMBL/GenBank/DDBJ whole genome shotgun (WGS) entry which is preliminary data.</text>
</comment>
<protein>
    <submittedName>
        <fullName evidence="1">Uncharacterized protein</fullName>
    </submittedName>
</protein>
<accession>A0A9K3JGV4</accession>
<keyword evidence="2" id="KW-1185">Reference proteome</keyword>
<dbReference type="Proteomes" id="UP000215914">
    <property type="component" value="Unassembled WGS sequence"/>
</dbReference>
<organism evidence="1 2">
    <name type="scientific">Helianthus annuus</name>
    <name type="common">Common sunflower</name>
    <dbReference type="NCBI Taxonomy" id="4232"/>
    <lineage>
        <taxon>Eukaryota</taxon>
        <taxon>Viridiplantae</taxon>
        <taxon>Streptophyta</taxon>
        <taxon>Embryophyta</taxon>
        <taxon>Tracheophyta</taxon>
        <taxon>Spermatophyta</taxon>
        <taxon>Magnoliopsida</taxon>
        <taxon>eudicotyledons</taxon>
        <taxon>Gunneridae</taxon>
        <taxon>Pentapetalae</taxon>
        <taxon>asterids</taxon>
        <taxon>campanulids</taxon>
        <taxon>Asterales</taxon>
        <taxon>Asteraceae</taxon>
        <taxon>Asteroideae</taxon>
        <taxon>Heliantheae alliance</taxon>
        <taxon>Heliantheae</taxon>
        <taxon>Helianthus</taxon>
    </lineage>
</organism>
<sequence length="79" mass="9008">MRFLEGFAGELTASEGILTEKMEVPLKDNRKGKRSERRTKSERLLVEVRVVRLGGLCGRRLSVFSKYGEEGLRPKKTLI</sequence>
<dbReference type="EMBL" id="MNCJ02000318">
    <property type="protein sequence ID" value="KAF5814741.1"/>
    <property type="molecule type" value="Genomic_DNA"/>
</dbReference>
<reference evidence="1" key="2">
    <citation type="submission" date="2020-06" db="EMBL/GenBank/DDBJ databases">
        <title>Helianthus annuus Genome sequencing and assembly Release 2.</title>
        <authorList>
            <person name="Gouzy J."/>
            <person name="Langlade N."/>
            <person name="Munos S."/>
        </authorList>
    </citation>
    <scope>NUCLEOTIDE SEQUENCE</scope>
    <source>
        <tissue evidence="1">Leaves</tissue>
    </source>
</reference>
<evidence type="ECO:0000313" key="1">
    <source>
        <dbReference type="EMBL" id="KAF5814741.1"/>
    </source>
</evidence>
<reference evidence="1" key="1">
    <citation type="journal article" date="2017" name="Nature">
        <title>The sunflower genome provides insights into oil metabolism, flowering and Asterid evolution.</title>
        <authorList>
            <person name="Badouin H."/>
            <person name="Gouzy J."/>
            <person name="Grassa C.J."/>
            <person name="Murat F."/>
            <person name="Staton S.E."/>
            <person name="Cottret L."/>
            <person name="Lelandais-Briere C."/>
            <person name="Owens G.L."/>
            <person name="Carrere S."/>
            <person name="Mayjonade B."/>
            <person name="Legrand L."/>
            <person name="Gill N."/>
            <person name="Kane N.C."/>
            <person name="Bowers J.E."/>
            <person name="Hubner S."/>
            <person name="Bellec A."/>
            <person name="Berard A."/>
            <person name="Berges H."/>
            <person name="Blanchet N."/>
            <person name="Boniface M.C."/>
            <person name="Brunel D."/>
            <person name="Catrice O."/>
            <person name="Chaidir N."/>
            <person name="Claudel C."/>
            <person name="Donnadieu C."/>
            <person name="Faraut T."/>
            <person name="Fievet G."/>
            <person name="Helmstetter N."/>
            <person name="King M."/>
            <person name="Knapp S.J."/>
            <person name="Lai Z."/>
            <person name="Le Paslier M.C."/>
            <person name="Lippi Y."/>
            <person name="Lorenzon L."/>
            <person name="Mandel J.R."/>
            <person name="Marage G."/>
            <person name="Marchand G."/>
            <person name="Marquand E."/>
            <person name="Bret-Mestries E."/>
            <person name="Morien E."/>
            <person name="Nambeesan S."/>
            <person name="Nguyen T."/>
            <person name="Pegot-Espagnet P."/>
            <person name="Pouilly N."/>
            <person name="Raftis F."/>
            <person name="Sallet E."/>
            <person name="Schiex T."/>
            <person name="Thomas J."/>
            <person name="Vandecasteele C."/>
            <person name="Vares D."/>
            <person name="Vear F."/>
            <person name="Vautrin S."/>
            <person name="Crespi M."/>
            <person name="Mangin B."/>
            <person name="Burke J.M."/>
            <person name="Salse J."/>
            <person name="Munos S."/>
            <person name="Vincourt P."/>
            <person name="Rieseberg L.H."/>
            <person name="Langlade N.B."/>
        </authorList>
    </citation>
    <scope>NUCLEOTIDE SEQUENCE</scope>
    <source>
        <tissue evidence="1">Leaves</tissue>
    </source>
</reference>
<dbReference type="Gramene" id="mRNA:HanXRQr2_Chr03g0114521">
    <property type="protein sequence ID" value="mRNA:HanXRQr2_Chr03g0114521"/>
    <property type="gene ID" value="HanXRQr2_Chr03g0114521"/>
</dbReference>